<dbReference type="RefSeq" id="XP_064681641.1">
    <property type="nucleotide sequence ID" value="XM_064821955.1"/>
</dbReference>
<feature type="compositionally biased region" description="Basic and acidic residues" evidence="1">
    <location>
        <begin position="514"/>
        <end position="523"/>
    </location>
</feature>
<feature type="compositionally biased region" description="Polar residues" evidence="1">
    <location>
        <begin position="217"/>
        <end position="230"/>
    </location>
</feature>
<evidence type="ECO:0000313" key="2">
    <source>
        <dbReference type="EMBL" id="KAK4514975.1"/>
    </source>
</evidence>
<dbReference type="GeneID" id="89946284"/>
<comment type="caution">
    <text evidence="2">The sequence shown here is derived from an EMBL/GenBank/DDBJ whole genome shotgun (WGS) entry which is preliminary data.</text>
</comment>
<accession>A0AAN7DFJ6</accession>
<feature type="region of interest" description="Disordered" evidence="1">
    <location>
        <begin position="434"/>
        <end position="457"/>
    </location>
</feature>
<feature type="region of interest" description="Disordered" evidence="1">
    <location>
        <begin position="504"/>
        <end position="547"/>
    </location>
</feature>
<feature type="region of interest" description="Disordered" evidence="1">
    <location>
        <begin position="472"/>
        <end position="492"/>
    </location>
</feature>
<gene>
    <name evidence="2" type="ORF">ATC70_002582</name>
</gene>
<keyword evidence="3" id="KW-1185">Reference proteome</keyword>
<feature type="compositionally biased region" description="Basic and acidic residues" evidence="1">
    <location>
        <begin position="340"/>
        <end position="351"/>
    </location>
</feature>
<evidence type="ECO:0000256" key="1">
    <source>
        <dbReference type="SAM" id="MobiDB-lite"/>
    </source>
</evidence>
<dbReference type="Proteomes" id="UP001304243">
    <property type="component" value="Unassembled WGS sequence"/>
</dbReference>
<organism evidence="2 3">
    <name type="scientific">Mucor velutinosus</name>
    <dbReference type="NCBI Taxonomy" id="708070"/>
    <lineage>
        <taxon>Eukaryota</taxon>
        <taxon>Fungi</taxon>
        <taxon>Fungi incertae sedis</taxon>
        <taxon>Mucoromycota</taxon>
        <taxon>Mucoromycotina</taxon>
        <taxon>Mucoromycetes</taxon>
        <taxon>Mucorales</taxon>
        <taxon>Mucorineae</taxon>
        <taxon>Mucoraceae</taxon>
        <taxon>Mucor</taxon>
    </lineage>
</organism>
<proteinExistence type="predicted"/>
<feature type="region of interest" description="Disordered" evidence="1">
    <location>
        <begin position="298"/>
        <end position="370"/>
    </location>
</feature>
<dbReference type="AlphaFoldDB" id="A0AAN7DFJ6"/>
<feature type="compositionally biased region" description="Acidic residues" evidence="1">
    <location>
        <begin position="303"/>
        <end position="339"/>
    </location>
</feature>
<reference evidence="2 3" key="1">
    <citation type="submission" date="2022-11" db="EMBL/GenBank/DDBJ databases">
        <title>Mucor velutinosus strain NIH1002 WGS.</title>
        <authorList>
            <person name="Subramanian P."/>
            <person name="Mullikin J.C."/>
            <person name="Segre J.A."/>
            <person name="Zelazny A.M."/>
        </authorList>
    </citation>
    <scope>NUCLEOTIDE SEQUENCE [LARGE SCALE GENOMIC DNA]</scope>
    <source>
        <strain evidence="2 3">NIH1002</strain>
    </source>
</reference>
<protein>
    <submittedName>
        <fullName evidence="2">Uncharacterized protein</fullName>
    </submittedName>
</protein>
<name>A0AAN7DFJ6_9FUNG</name>
<sequence>MAELLVYACNCSNIRIHTSTKYSLDKVDEYKQDLFVKEPFPGWEYELGMGGIVIEFNTFTRSSSVDPKWTTVDCLNCNTGHVYSIENNSNNTATDRVIVHENTVYGRAFEDLKQQSNYSKAFNMNLDTAQDHLIPMPGPEEDIPEILASTQKKMQSILDQYLEQLRIESKVRIEAFKKLEEKKTQDAIAQIKRENSQLWSRLVKVMDSSGEEKEETIVSSSLPKTPSLPEQQPKEPQTKAANTNNHVRFAEEVDNNQQTSSPVPSMKRFSFSLDEAAIRGLQHKDLDNKNLNLRVEQQHSIYDNEDEDKDDDEEDMFNLDEEFSDEEKEGVYGEEDDDDKDSKDDLDNKEDTDQEQTQTSSKDLPLSASLKKSISNIDQQFSWIKKKRNTNKYLAQDFDIKGEFRRNNSNDHDERDSNISMLATSMPITIHYPSLKSQGSAESSQDDTDKSPKKRDILVSSFANYDSSFSDRMLSEQFPPPPRRKSVASSALIRPQLDSLIGKSLDTRGLLKKKANEVEPKETSDDEEFDATLPPHVWAASYEPSDI</sequence>
<dbReference type="EMBL" id="JASEJX010000015">
    <property type="protein sequence ID" value="KAK4514975.1"/>
    <property type="molecule type" value="Genomic_DNA"/>
</dbReference>
<evidence type="ECO:0000313" key="3">
    <source>
        <dbReference type="Proteomes" id="UP001304243"/>
    </source>
</evidence>
<feature type="region of interest" description="Disordered" evidence="1">
    <location>
        <begin position="210"/>
        <end position="240"/>
    </location>
</feature>
<feature type="compositionally biased region" description="Basic and acidic residues" evidence="1">
    <location>
        <begin position="447"/>
        <end position="457"/>
    </location>
</feature>